<evidence type="ECO:0000256" key="5">
    <source>
        <dbReference type="ARBA" id="ARBA00023136"/>
    </source>
</evidence>
<feature type="coiled-coil region" evidence="6">
    <location>
        <begin position="387"/>
        <end position="414"/>
    </location>
</feature>
<dbReference type="EMBL" id="UOFI01000069">
    <property type="protein sequence ID" value="VAW65786.1"/>
    <property type="molecule type" value="Genomic_DNA"/>
</dbReference>
<feature type="coiled-coil region" evidence="6">
    <location>
        <begin position="167"/>
        <end position="244"/>
    </location>
</feature>
<keyword evidence="4 7" id="KW-1133">Transmembrane helix</keyword>
<feature type="transmembrane region" description="Helical" evidence="7">
    <location>
        <begin position="482"/>
        <end position="502"/>
    </location>
</feature>
<dbReference type="AlphaFoldDB" id="A0A3B0YBQ8"/>
<feature type="transmembrane region" description="Helical" evidence="7">
    <location>
        <begin position="546"/>
        <end position="566"/>
    </location>
</feature>
<dbReference type="PANTHER" id="PTHR32309">
    <property type="entry name" value="TYROSINE-PROTEIN KINASE"/>
    <property type="match status" value="1"/>
</dbReference>
<evidence type="ECO:0000256" key="7">
    <source>
        <dbReference type="SAM" id="Phobius"/>
    </source>
</evidence>
<evidence type="ECO:0000256" key="3">
    <source>
        <dbReference type="ARBA" id="ARBA00022692"/>
    </source>
</evidence>
<protein>
    <submittedName>
        <fullName evidence="10">Uncharacterized protein</fullName>
    </submittedName>
</protein>
<feature type="domain" description="Tyrosine-protein kinase G-rich" evidence="9">
    <location>
        <begin position="453"/>
        <end position="505"/>
    </location>
</feature>
<dbReference type="InterPro" id="IPR003856">
    <property type="entry name" value="LPS_length_determ_N"/>
</dbReference>
<dbReference type="InterPro" id="IPR032807">
    <property type="entry name" value="GNVR"/>
</dbReference>
<dbReference type="PANTHER" id="PTHR32309:SF13">
    <property type="entry name" value="FERRIC ENTEROBACTIN TRANSPORT PROTEIN FEPE"/>
    <property type="match status" value="1"/>
</dbReference>
<dbReference type="GO" id="GO:0004713">
    <property type="term" value="F:protein tyrosine kinase activity"/>
    <property type="evidence" value="ECO:0007669"/>
    <property type="project" value="TreeGrafter"/>
</dbReference>
<evidence type="ECO:0000256" key="2">
    <source>
        <dbReference type="ARBA" id="ARBA00022475"/>
    </source>
</evidence>
<evidence type="ECO:0000259" key="8">
    <source>
        <dbReference type="Pfam" id="PF02706"/>
    </source>
</evidence>
<evidence type="ECO:0000256" key="1">
    <source>
        <dbReference type="ARBA" id="ARBA00004651"/>
    </source>
</evidence>
<feature type="domain" description="Polysaccharide chain length determinant N-terminal" evidence="8">
    <location>
        <begin position="9"/>
        <end position="90"/>
    </location>
</feature>
<keyword evidence="3 7" id="KW-0812">Transmembrane</keyword>
<proteinExistence type="predicted"/>
<comment type="subcellular location">
    <subcellularLocation>
        <location evidence="1">Cell membrane</location>
        <topology evidence="1">Multi-pass membrane protein</topology>
    </subcellularLocation>
</comment>
<dbReference type="Pfam" id="PF13807">
    <property type="entry name" value="GNVR"/>
    <property type="match status" value="1"/>
</dbReference>
<reference evidence="10" key="1">
    <citation type="submission" date="2018-06" db="EMBL/GenBank/DDBJ databases">
        <authorList>
            <person name="Zhirakovskaya E."/>
        </authorList>
    </citation>
    <scope>NUCLEOTIDE SEQUENCE</scope>
</reference>
<gene>
    <name evidence="10" type="ORF">MNBD_GAMMA09-3291</name>
</gene>
<evidence type="ECO:0000259" key="9">
    <source>
        <dbReference type="Pfam" id="PF13807"/>
    </source>
</evidence>
<sequence length="586" mass="66247">MQEEQEKNIQDYLAILSRRKVAIISTAMGVFLLGLITALVWPPTFRSSATILIKEQEIPTELVRSTVTSYAAQRIQTISQRVMTRPNLMEIIEKYNLYVKERKRQTSEEVLEEMREDIGLDMINAEVMDPRTGRPGVASIAFTLSYEGSSPGSTQKVAGELTSLFLAENLRNRKDKAAETYSFLTAETSKLEKKIEETGKKLAEFKEKHANSLPEMTVMNLTMLNRTESEFDSVDADLRALNERQFFLQSQLDQINPLTNMRSATGESILDPASRLKALESEFASLSARYSSEHPDIVKIKREIQGLRQQTGQGFDTQQQAKILTSKRSELAGLIKKYSAGHPDIVKLQAEIAALEKSIKDNPVKVEKQVMTMQPDNPAYISVQTQLKTIETEIESSKSRKKRLDEKLRDLEKRISKSPQVEKEYLVLSREQQSALLRFQDIKARQMEAEIGQELEKESKGESFVLIDPAQYPEQPIKPNRIVIVFLSLIFSIAAGLGVAILKEAMDSSVRGAAGINKLLTAAPLAVIPLIYNTYDLRRRQRINRMVIGSVFGSIIVVMLLIHFFWTPLDVIWFKGLRKAEDVMSV</sequence>
<keyword evidence="5 7" id="KW-0472">Membrane</keyword>
<dbReference type="InterPro" id="IPR050445">
    <property type="entry name" value="Bact_polysacc_biosynth/exp"/>
</dbReference>
<evidence type="ECO:0000313" key="10">
    <source>
        <dbReference type="EMBL" id="VAW65786.1"/>
    </source>
</evidence>
<evidence type="ECO:0000256" key="6">
    <source>
        <dbReference type="SAM" id="Coils"/>
    </source>
</evidence>
<keyword evidence="6" id="KW-0175">Coiled coil</keyword>
<organism evidence="10">
    <name type="scientific">hydrothermal vent metagenome</name>
    <dbReference type="NCBI Taxonomy" id="652676"/>
    <lineage>
        <taxon>unclassified sequences</taxon>
        <taxon>metagenomes</taxon>
        <taxon>ecological metagenomes</taxon>
    </lineage>
</organism>
<evidence type="ECO:0000256" key="4">
    <source>
        <dbReference type="ARBA" id="ARBA00022989"/>
    </source>
</evidence>
<name>A0A3B0YBQ8_9ZZZZ</name>
<dbReference type="Pfam" id="PF02706">
    <property type="entry name" value="Wzz"/>
    <property type="match status" value="1"/>
</dbReference>
<keyword evidence="2" id="KW-1003">Cell membrane</keyword>
<dbReference type="GO" id="GO:0005886">
    <property type="term" value="C:plasma membrane"/>
    <property type="evidence" value="ECO:0007669"/>
    <property type="project" value="UniProtKB-SubCell"/>
</dbReference>
<feature type="transmembrane region" description="Helical" evidence="7">
    <location>
        <begin position="21"/>
        <end position="41"/>
    </location>
</feature>
<accession>A0A3B0YBQ8</accession>